<evidence type="ECO:0000313" key="7">
    <source>
        <dbReference type="Proteomes" id="UP000198749"/>
    </source>
</evidence>
<sequence length="301" mass="34257">MFDYRQLKALATVIEEQSFERAAKRLFLTQSAISQRIRQLEESAGQLLLVRSQPLRLTAAGEHLQRHYHQVTLLQSELLKTLDSAHQEGFTKLTIGLNADTLATWFMDAIQPLLAQSPILLDLRVDDQDQTHLLLRQGDVQGCISASNKPLQGSNAVFLGISRYLALASPDYIQRYFANGVTAEALSLAPAVEYNEKDELQDSFIQRFYPAVDDYPRHRVPSSEAFTELIRRGFAWGMAPDLQMQTLIDRDAVREISVGQCLEVPLYWHSWNLVTETGHKLTQQLIRYCQHHLQQSSKLPI</sequence>
<dbReference type="Gene3D" id="1.10.10.10">
    <property type="entry name" value="Winged helix-like DNA-binding domain superfamily/Winged helix DNA-binding domain"/>
    <property type="match status" value="1"/>
</dbReference>
<dbReference type="AlphaFoldDB" id="A0A1H9DN78"/>
<dbReference type="RefSeq" id="WP_091353807.1">
    <property type="nucleotide sequence ID" value="NZ_AP025284.1"/>
</dbReference>
<proteinExistence type="inferred from homology"/>
<reference evidence="7" key="1">
    <citation type="submission" date="2016-10" db="EMBL/GenBank/DDBJ databases">
        <authorList>
            <person name="Varghese N."/>
            <person name="Submissions S."/>
        </authorList>
    </citation>
    <scope>NUCLEOTIDE SEQUENCE [LARGE SCALE GENOMIC DNA]</scope>
    <source>
        <strain evidence="7">DSM 18887</strain>
    </source>
</reference>
<evidence type="ECO:0000256" key="1">
    <source>
        <dbReference type="ARBA" id="ARBA00009437"/>
    </source>
</evidence>
<dbReference type="GO" id="GO:0003700">
    <property type="term" value="F:DNA-binding transcription factor activity"/>
    <property type="evidence" value="ECO:0007669"/>
    <property type="project" value="InterPro"/>
</dbReference>
<gene>
    <name evidence="6" type="ORF">SAMN03080615_00643</name>
</gene>
<keyword evidence="7" id="KW-1185">Reference proteome</keyword>
<evidence type="ECO:0000256" key="4">
    <source>
        <dbReference type="ARBA" id="ARBA00023163"/>
    </source>
</evidence>
<dbReference type="NCBIfam" id="NF009888">
    <property type="entry name" value="PRK13348.1"/>
    <property type="match status" value="1"/>
</dbReference>
<dbReference type="InterPro" id="IPR017685">
    <property type="entry name" value="ArgP"/>
</dbReference>
<dbReference type="InterPro" id="IPR036390">
    <property type="entry name" value="WH_DNA-bd_sf"/>
</dbReference>
<dbReference type="Proteomes" id="UP000198749">
    <property type="component" value="Unassembled WGS sequence"/>
</dbReference>
<evidence type="ECO:0000256" key="3">
    <source>
        <dbReference type="ARBA" id="ARBA00023125"/>
    </source>
</evidence>
<dbReference type="Gene3D" id="3.40.190.290">
    <property type="match status" value="1"/>
</dbReference>
<dbReference type="NCBIfam" id="NF002964">
    <property type="entry name" value="PRK03635.1"/>
    <property type="match status" value="1"/>
</dbReference>
<accession>A0A1H9DN78</accession>
<evidence type="ECO:0000313" key="6">
    <source>
        <dbReference type="EMBL" id="SEQ14935.1"/>
    </source>
</evidence>
<dbReference type="PANTHER" id="PTHR30579:SF2">
    <property type="entry name" value="HTH-TYPE TRANSCRIPTIONAL REGULATOR ARGP"/>
    <property type="match status" value="1"/>
</dbReference>
<dbReference type="PROSITE" id="PS50931">
    <property type="entry name" value="HTH_LYSR"/>
    <property type="match status" value="1"/>
</dbReference>
<evidence type="ECO:0000256" key="2">
    <source>
        <dbReference type="ARBA" id="ARBA00023015"/>
    </source>
</evidence>
<dbReference type="SUPFAM" id="SSF53850">
    <property type="entry name" value="Periplasmic binding protein-like II"/>
    <property type="match status" value="1"/>
</dbReference>
<name>A0A1H9DN78_9GAMM</name>
<dbReference type="EMBL" id="FOGB01000001">
    <property type="protein sequence ID" value="SEQ14935.1"/>
    <property type="molecule type" value="Genomic_DNA"/>
</dbReference>
<organism evidence="6 7">
    <name type="scientific">Amphritea atlantica</name>
    <dbReference type="NCBI Taxonomy" id="355243"/>
    <lineage>
        <taxon>Bacteria</taxon>
        <taxon>Pseudomonadati</taxon>
        <taxon>Pseudomonadota</taxon>
        <taxon>Gammaproteobacteria</taxon>
        <taxon>Oceanospirillales</taxon>
        <taxon>Oceanospirillaceae</taxon>
        <taxon>Amphritea</taxon>
    </lineage>
</organism>
<dbReference type="PRINTS" id="PR00039">
    <property type="entry name" value="HTHLYSR"/>
</dbReference>
<dbReference type="SUPFAM" id="SSF46785">
    <property type="entry name" value="Winged helix' DNA-binding domain"/>
    <property type="match status" value="1"/>
</dbReference>
<dbReference type="InterPro" id="IPR050176">
    <property type="entry name" value="LTTR"/>
</dbReference>
<feature type="domain" description="HTH lysR-type" evidence="5">
    <location>
        <begin position="2"/>
        <end position="58"/>
    </location>
</feature>
<comment type="similarity">
    <text evidence="1">Belongs to the LysR transcriptional regulatory family.</text>
</comment>
<dbReference type="Pfam" id="PF00126">
    <property type="entry name" value="HTH_1"/>
    <property type="match status" value="1"/>
</dbReference>
<dbReference type="NCBIfam" id="TIGR03298">
    <property type="entry name" value="argP"/>
    <property type="match status" value="1"/>
</dbReference>
<dbReference type="OrthoDB" id="3252676at2"/>
<keyword evidence="2" id="KW-0805">Transcription regulation</keyword>
<keyword evidence="3" id="KW-0238">DNA-binding</keyword>
<keyword evidence="4" id="KW-0804">Transcription</keyword>
<dbReference type="Pfam" id="PF03466">
    <property type="entry name" value="LysR_substrate"/>
    <property type="match status" value="1"/>
</dbReference>
<dbReference type="GO" id="GO:0003677">
    <property type="term" value="F:DNA binding"/>
    <property type="evidence" value="ECO:0007669"/>
    <property type="project" value="UniProtKB-KW"/>
</dbReference>
<dbReference type="InterPro" id="IPR005119">
    <property type="entry name" value="LysR_subst-bd"/>
</dbReference>
<dbReference type="InterPro" id="IPR000847">
    <property type="entry name" value="LysR_HTH_N"/>
</dbReference>
<dbReference type="PANTHER" id="PTHR30579">
    <property type="entry name" value="TRANSCRIPTIONAL REGULATOR"/>
    <property type="match status" value="1"/>
</dbReference>
<dbReference type="InterPro" id="IPR036388">
    <property type="entry name" value="WH-like_DNA-bd_sf"/>
</dbReference>
<evidence type="ECO:0000259" key="5">
    <source>
        <dbReference type="PROSITE" id="PS50931"/>
    </source>
</evidence>
<protein>
    <submittedName>
        <fullName evidence="6">LysR family transcriptional regulator, chromosome initiation inhibitor</fullName>
    </submittedName>
</protein>